<organism evidence="1 2">
    <name type="scientific">Lasiosphaeria ovina</name>
    <dbReference type="NCBI Taxonomy" id="92902"/>
    <lineage>
        <taxon>Eukaryota</taxon>
        <taxon>Fungi</taxon>
        <taxon>Dikarya</taxon>
        <taxon>Ascomycota</taxon>
        <taxon>Pezizomycotina</taxon>
        <taxon>Sordariomycetes</taxon>
        <taxon>Sordariomycetidae</taxon>
        <taxon>Sordariales</taxon>
        <taxon>Lasiosphaeriaceae</taxon>
        <taxon>Lasiosphaeria</taxon>
    </lineage>
</organism>
<evidence type="ECO:0000313" key="1">
    <source>
        <dbReference type="EMBL" id="KAK3360952.1"/>
    </source>
</evidence>
<protein>
    <submittedName>
        <fullName evidence="1">Uncharacterized protein</fullName>
    </submittedName>
</protein>
<keyword evidence="2" id="KW-1185">Reference proteome</keyword>
<proteinExistence type="predicted"/>
<name>A0AAE0MXU6_9PEZI</name>
<reference evidence="1" key="2">
    <citation type="submission" date="2023-06" db="EMBL/GenBank/DDBJ databases">
        <authorList>
            <consortium name="Lawrence Berkeley National Laboratory"/>
            <person name="Haridas S."/>
            <person name="Hensen N."/>
            <person name="Bonometti L."/>
            <person name="Westerberg I."/>
            <person name="Brannstrom I.O."/>
            <person name="Guillou S."/>
            <person name="Cros-Aarteil S."/>
            <person name="Calhoun S."/>
            <person name="Kuo A."/>
            <person name="Mondo S."/>
            <person name="Pangilinan J."/>
            <person name="Riley R."/>
            <person name="Labutti K."/>
            <person name="Andreopoulos B."/>
            <person name="Lipzen A."/>
            <person name="Chen C."/>
            <person name="Yanf M."/>
            <person name="Daum C."/>
            <person name="Ng V."/>
            <person name="Clum A."/>
            <person name="Steindorff A."/>
            <person name="Ohm R."/>
            <person name="Martin F."/>
            <person name="Silar P."/>
            <person name="Natvig D."/>
            <person name="Lalanne C."/>
            <person name="Gautier V."/>
            <person name="Ament-Velasquez S.L."/>
            <person name="Kruys A."/>
            <person name="Hutchinson M.I."/>
            <person name="Powell A.J."/>
            <person name="Barry K."/>
            <person name="Miller A.N."/>
            <person name="Grigoriev I.V."/>
            <person name="Debuchy R."/>
            <person name="Gladieux P."/>
            <person name="Thoren M.H."/>
            <person name="Johannesson H."/>
        </authorList>
    </citation>
    <scope>NUCLEOTIDE SEQUENCE</scope>
    <source>
        <strain evidence="1">CBS 958.72</strain>
    </source>
</reference>
<reference evidence="1" key="1">
    <citation type="journal article" date="2023" name="Mol. Phylogenet. Evol.">
        <title>Genome-scale phylogeny and comparative genomics of the fungal order Sordariales.</title>
        <authorList>
            <person name="Hensen N."/>
            <person name="Bonometti L."/>
            <person name="Westerberg I."/>
            <person name="Brannstrom I.O."/>
            <person name="Guillou S."/>
            <person name="Cros-Aarteil S."/>
            <person name="Calhoun S."/>
            <person name="Haridas S."/>
            <person name="Kuo A."/>
            <person name="Mondo S."/>
            <person name="Pangilinan J."/>
            <person name="Riley R."/>
            <person name="LaButti K."/>
            <person name="Andreopoulos B."/>
            <person name="Lipzen A."/>
            <person name="Chen C."/>
            <person name="Yan M."/>
            <person name="Daum C."/>
            <person name="Ng V."/>
            <person name="Clum A."/>
            <person name="Steindorff A."/>
            <person name="Ohm R.A."/>
            <person name="Martin F."/>
            <person name="Silar P."/>
            <person name="Natvig D.O."/>
            <person name="Lalanne C."/>
            <person name="Gautier V."/>
            <person name="Ament-Velasquez S.L."/>
            <person name="Kruys A."/>
            <person name="Hutchinson M.I."/>
            <person name="Powell A.J."/>
            <person name="Barry K."/>
            <person name="Miller A.N."/>
            <person name="Grigoriev I.V."/>
            <person name="Debuchy R."/>
            <person name="Gladieux P."/>
            <person name="Hiltunen Thoren M."/>
            <person name="Johannesson H."/>
        </authorList>
    </citation>
    <scope>NUCLEOTIDE SEQUENCE</scope>
    <source>
        <strain evidence="1">CBS 958.72</strain>
    </source>
</reference>
<comment type="caution">
    <text evidence="1">The sequence shown here is derived from an EMBL/GenBank/DDBJ whole genome shotgun (WGS) entry which is preliminary data.</text>
</comment>
<dbReference type="AlphaFoldDB" id="A0AAE0MXU6"/>
<dbReference type="EMBL" id="JAULSN010000013">
    <property type="protein sequence ID" value="KAK3360952.1"/>
    <property type="molecule type" value="Genomic_DNA"/>
</dbReference>
<gene>
    <name evidence="1" type="ORF">B0T24DRAFT_685080</name>
</gene>
<accession>A0AAE0MXU6</accession>
<sequence length="93" mass="10405">MATSPLPQWTLTRRTLCRETKASYRIEYSGINPGDLRHFYMSMHSFIMGYGYTSTVVVSVSSTSFAPGIPALGTTVDLPIPTHNLRQVWSRPP</sequence>
<dbReference type="Proteomes" id="UP001287356">
    <property type="component" value="Unassembled WGS sequence"/>
</dbReference>
<evidence type="ECO:0000313" key="2">
    <source>
        <dbReference type="Proteomes" id="UP001287356"/>
    </source>
</evidence>